<dbReference type="PANTHER" id="PTHR39466:SF1">
    <property type="entry name" value="RGS DOMAIN-CONTAINING PROTEIN"/>
    <property type="match status" value="1"/>
</dbReference>
<feature type="transmembrane region" description="Helical" evidence="1">
    <location>
        <begin position="162"/>
        <end position="184"/>
    </location>
</feature>
<dbReference type="OrthoDB" id="10266999at2759"/>
<dbReference type="Gene3D" id="1.10.167.10">
    <property type="entry name" value="Regulator of G-protein Signalling 4, domain 2"/>
    <property type="match status" value="1"/>
</dbReference>
<gene>
    <name evidence="3" type="ORF">DL89DRAFT_259113</name>
</gene>
<dbReference type="Pfam" id="PF00615">
    <property type="entry name" value="RGS"/>
    <property type="match status" value="1"/>
</dbReference>
<evidence type="ECO:0000313" key="4">
    <source>
        <dbReference type="Proteomes" id="UP000193922"/>
    </source>
</evidence>
<dbReference type="Proteomes" id="UP000193922">
    <property type="component" value="Unassembled WGS sequence"/>
</dbReference>
<reference evidence="3 4" key="1">
    <citation type="submission" date="2016-07" db="EMBL/GenBank/DDBJ databases">
        <title>Pervasive Adenine N6-methylation of Active Genes in Fungi.</title>
        <authorList>
            <consortium name="DOE Joint Genome Institute"/>
            <person name="Mondo S.J."/>
            <person name="Dannebaum R.O."/>
            <person name="Kuo R.C."/>
            <person name="Labutti K."/>
            <person name="Haridas S."/>
            <person name="Kuo A."/>
            <person name="Salamov A."/>
            <person name="Ahrendt S.R."/>
            <person name="Lipzen A."/>
            <person name="Sullivan W."/>
            <person name="Andreopoulos W.B."/>
            <person name="Clum A."/>
            <person name="Lindquist E."/>
            <person name="Daum C."/>
            <person name="Ramamoorthy G.K."/>
            <person name="Gryganskyi A."/>
            <person name="Culley D."/>
            <person name="Magnuson J.K."/>
            <person name="James T.Y."/>
            <person name="O'Malley M.A."/>
            <person name="Stajich J.E."/>
            <person name="Spatafora J.W."/>
            <person name="Visel A."/>
            <person name="Grigoriev I.V."/>
        </authorList>
    </citation>
    <scope>NUCLEOTIDE SEQUENCE [LARGE SCALE GENOMIC DNA]</scope>
    <source>
        <strain evidence="3 4">ATCC 12442</strain>
    </source>
</reference>
<evidence type="ECO:0000259" key="2">
    <source>
        <dbReference type="Pfam" id="PF00615"/>
    </source>
</evidence>
<accession>A0A1Y1W2U2</accession>
<dbReference type="AlphaFoldDB" id="A0A1Y1W2U2"/>
<keyword evidence="1" id="KW-0812">Transmembrane</keyword>
<dbReference type="EMBL" id="MCFD01000011">
    <property type="protein sequence ID" value="ORX67871.1"/>
    <property type="molecule type" value="Genomic_DNA"/>
</dbReference>
<protein>
    <recommendedName>
        <fullName evidence="2">RGS domain-containing protein</fullName>
    </recommendedName>
</protein>
<sequence>MLHSLHMRIGNSSSHHCQQYHHSFAVKDILDDEAPKPYTLHEFRWYVEFVELSSENLSFLECYHSLLSDVKTGQLDPNDLEAMSSRITNIADIFILPGAALAINIPDSMQQYIANCIGSEPLPSLLTPAVDHITNLVQNSTIPEYIKWSRIQHAKQHCSYNMAVWSAFLAILTVGVVLIMTMPVCHRQLRLIFLPFTYWSIGGIACSAFFSSPERCFVRLFRALCKKLPRHRALHASSTGSIKPTPYLCDDEIHQVDFLSNTNVAVSTATHVGDTYNVTDTPADTDSRLFTLSVDSNAANILNGCSGFPEIAPQPRPAHSRSTGTMVASPSAPPLVHHECHTLSTIAINTDSSFTDILPVSHNISSTGTLSQVDKLDANELAIIAPWTAQRVPPSLLNSVGSRHTAPLPSGSHYSKLPEELSNDIEAHYPEPCVLPTRQSPSIRPCAHSTFEAVPQSNHLPTGVNSLGTGTSPYIWWHTGTHAILPQLIIWHIGVLAYWLVIMLVPTRRPVC</sequence>
<comment type="caution">
    <text evidence="3">The sequence shown here is derived from an EMBL/GenBank/DDBJ whole genome shotgun (WGS) entry which is preliminary data.</text>
</comment>
<feature type="transmembrane region" description="Helical" evidence="1">
    <location>
        <begin position="191"/>
        <end position="210"/>
    </location>
</feature>
<organism evidence="3 4">
    <name type="scientific">Linderina pennispora</name>
    <dbReference type="NCBI Taxonomy" id="61395"/>
    <lineage>
        <taxon>Eukaryota</taxon>
        <taxon>Fungi</taxon>
        <taxon>Fungi incertae sedis</taxon>
        <taxon>Zoopagomycota</taxon>
        <taxon>Kickxellomycotina</taxon>
        <taxon>Kickxellomycetes</taxon>
        <taxon>Kickxellales</taxon>
        <taxon>Kickxellaceae</taxon>
        <taxon>Linderina</taxon>
    </lineage>
</organism>
<dbReference type="PANTHER" id="PTHR39466">
    <property type="entry name" value="RGS DOMAIN-CONTAINING PROTEIN"/>
    <property type="match status" value="1"/>
</dbReference>
<dbReference type="InterPro" id="IPR016137">
    <property type="entry name" value="RGS"/>
</dbReference>
<proteinExistence type="predicted"/>
<evidence type="ECO:0000313" key="3">
    <source>
        <dbReference type="EMBL" id="ORX67871.1"/>
    </source>
</evidence>
<evidence type="ECO:0000256" key="1">
    <source>
        <dbReference type="SAM" id="Phobius"/>
    </source>
</evidence>
<dbReference type="RefSeq" id="XP_040741717.1">
    <property type="nucleotide sequence ID" value="XM_040885659.1"/>
</dbReference>
<dbReference type="InterPro" id="IPR036305">
    <property type="entry name" value="RGS_sf"/>
</dbReference>
<dbReference type="InterPro" id="IPR044926">
    <property type="entry name" value="RGS_subdomain_2"/>
</dbReference>
<feature type="transmembrane region" description="Helical" evidence="1">
    <location>
        <begin position="488"/>
        <end position="506"/>
    </location>
</feature>
<dbReference type="SUPFAM" id="SSF48097">
    <property type="entry name" value="Regulator of G-protein signaling, RGS"/>
    <property type="match status" value="1"/>
</dbReference>
<keyword evidence="1" id="KW-1133">Transmembrane helix</keyword>
<feature type="domain" description="RGS" evidence="2">
    <location>
        <begin position="38"/>
        <end position="147"/>
    </location>
</feature>
<keyword evidence="4" id="KW-1185">Reference proteome</keyword>
<name>A0A1Y1W2U2_9FUNG</name>
<dbReference type="GeneID" id="63802307"/>
<keyword evidence="1" id="KW-0472">Membrane</keyword>